<evidence type="ECO:0000313" key="1">
    <source>
        <dbReference type="EMBL" id="GAB48139.1"/>
    </source>
</evidence>
<evidence type="ECO:0008006" key="3">
    <source>
        <dbReference type="Google" id="ProtNLM"/>
    </source>
</evidence>
<dbReference type="AlphaFoldDB" id="H5UQY1"/>
<protein>
    <recommendedName>
        <fullName evidence="3">DUF5063 domain-containing protein</fullName>
    </recommendedName>
</protein>
<dbReference type="Gene3D" id="1.20.120.1550">
    <property type="entry name" value="Protein of unknown function DUF5063"/>
    <property type="match status" value="1"/>
</dbReference>
<reference evidence="1 2" key="1">
    <citation type="submission" date="2012-02" db="EMBL/GenBank/DDBJ databases">
        <title>Whole genome shotgun sequence of Mobilicoccus pelagius NBRC 104925.</title>
        <authorList>
            <person name="Yoshida Y."/>
            <person name="Hosoyama A."/>
            <person name="Tsuchikane K."/>
            <person name="Katsumata H."/>
            <person name="Yamazaki S."/>
            <person name="Fujita N."/>
        </authorList>
    </citation>
    <scope>NUCLEOTIDE SEQUENCE [LARGE SCALE GENOMIC DNA]</scope>
    <source>
        <strain evidence="1 2">NBRC 104925</strain>
    </source>
</reference>
<proteinExistence type="predicted"/>
<dbReference type="Pfam" id="PF16702">
    <property type="entry name" value="DUF5063"/>
    <property type="match status" value="1"/>
</dbReference>
<dbReference type="STRING" id="1089455.MOPEL_060_00560"/>
<dbReference type="RefSeq" id="WP_009482037.1">
    <property type="nucleotide sequence ID" value="NZ_BAFE01000043.1"/>
</dbReference>
<organism evidence="1 2">
    <name type="scientific">Mobilicoccus pelagius NBRC 104925</name>
    <dbReference type="NCBI Taxonomy" id="1089455"/>
    <lineage>
        <taxon>Bacteria</taxon>
        <taxon>Bacillati</taxon>
        <taxon>Actinomycetota</taxon>
        <taxon>Actinomycetes</taxon>
        <taxon>Micrococcales</taxon>
        <taxon>Dermatophilaceae</taxon>
        <taxon>Mobilicoccus</taxon>
    </lineage>
</organism>
<keyword evidence="2" id="KW-1185">Reference proteome</keyword>
<dbReference type="EMBL" id="BAFE01000043">
    <property type="protein sequence ID" value="GAB48139.1"/>
    <property type="molecule type" value="Genomic_DNA"/>
</dbReference>
<dbReference type="OrthoDB" id="3524665at2"/>
<sequence>MPDTPASDIERLDADLLALGEQTAAEARAFLSVVREVAGGAVPDSAVPVLSLALSQVLVTGTRLGVINDVVPQDRFETDLGSDEDVESLRLELTALFQGIDEYVDVIDPLTTGEVTSSRVSDDLADVCAALLHGLRHHADGRLTEALWWWQFSYLATWGARAASALRVMQSILGHIRLDADEDTVAEAQFDALHR</sequence>
<dbReference type="Proteomes" id="UP000004367">
    <property type="component" value="Unassembled WGS sequence"/>
</dbReference>
<gene>
    <name evidence="1" type="ORF">MOPEL_060_00560</name>
</gene>
<dbReference type="InterPro" id="IPR038312">
    <property type="entry name" value="DUF5063_sf"/>
</dbReference>
<accession>H5UQY1</accession>
<comment type="caution">
    <text evidence="1">The sequence shown here is derived from an EMBL/GenBank/DDBJ whole genome shotgun (WGS) entry which is preliminary data.</text>
</comment>
<dbReference type="InterPro" id="IPR032025">
    <property type="entry name" value="DUF5063"/>
</dbReference>
<evidence type="ECO:0000313" key="2">
    <source>
        <dbReference type="Proteomes" id="UP000004367"/>
    </source>
</evidence>
<name>H5UQY1_9MICO</name>
<dbReference type="eggNOG" id="ENOG502ZWN1">
    <property type="taxonomic scope" value="Bacteria"/>
</dbReference>